<reference evidence="6 7" key="1">
    <citation type="submission" date="2018-10" db="EMBL/GenBank/DDBJ databases">
        <title>Parasedimentitalea marina sp. nov., a psychrophilic bacterium isolated from deep seawater of the New Britain Trench.</title>
        <authorList>
            <person name="Cao J."/>
        </authorList>
    </citation>
    <scope>NUCLEOTIDE SEQUENCE [LARGE SCALE GENOMIC DNA]</scope>
    <source>
        <strain evidence="6 7">W43</strain>
    </source>
</reference>
<dbReference type="PRINTS" id="PR00039">
    <property type="entry name" value="HTHLYSR"/>
</dbReference>
<keyword evidence="2" id="KW-0805">Transcription regulation</keyword>
<evidence type="ECO:0000259" key="5">
    <source>
        <dbReference type="PROSITE" id="PS50931"/>
    </source>
</evidence>
<sequence length="405" mass="44998">MSDFPHIRYLYVVREVYRHQRISAAAEIVHLSQPAATQSLARVEELLGAQLFTRQPKGMFPTEIGKIFEGRLNRILEHLRRGDSLARKKAARKGVHAPRSAFHKFCSPVQLRALIAIAKTGSFSQAAFELGVSQPGVHRAIRELASLSGLTLFDQTRGGVTLTAAAEVFTHQVRLAMSEFQQAVFEINEHLGLDVTRINLGSLPLSRTTILPAAIDDLLSEVGGGVQINCVDARYHALLKDLRFGELDFLLGALRPPQSSSDIEQEELFVDRLAVVVAPDHPLTKRKTVALQDTLDFPWIAPPRETPSGAYLSDRLHIQDMTNTPVRIVSSSLVLLRGLLSRGDYISIASKRQIQVEEQNGTLVQLPIDLPESERAIGFTFRTGWTPTPVQQRFLEIIRQKAATE</sequence>
<dbReference type="SUPFAM" id="SSF53850">
    <property type="entry name" value="Periplasmic binding protein-like II"/>
    <property type="match status" value="1"/>
</dbReference>
<evidence type="ECO:0000256" key="4">
    <source>
        <dbReference type="ARBA" id="ARBA00023163"/>
    </source>
</evidence>
<dbReference type="InterPro" id="IPR036388">
    <property type="entry name" value="WH-like_DNA-bd_sf"/>
</dbReference>
<evidence type="ECO:0000313" key="7">
    <source>
        <dbReference type="Proteomes" id="UP000283063"/>
    </source>
</evidence>
<dbReference type="PANTHER" id="PTHR30126">
    <property type="entry name" value="HTH-TYPE TRANSCRIPTIONAL REGULATOR"/>
    <property type="match status" value="1"/>
</dbReference>
<comment type="similarity">
    <text evidence="1">Belongs to the LysR transcriptional regulatory family.</text>
</comment>
<dbReference type="GO" id="GO:0000976">
    <property type="term" value="F:transcription cis-regulatory region binding"/>
    <property type="evidence" value="ECO:0007669"/>
    <property type="project" value="TreeGrafter"/>
</dbReference>
<dbReference type="PROSITE" id="PS50931">
    <property type="entry name" value="HTH_LYSR"/>
    <property type="match status" value="2"/>
</dbReference>
<dbReference type="EMBL" id="CP033219">
    <property type="protein sequence ID" value="AZV77060.1"/>
    <property type="molecule type" value="Genomic_DNA"/>
</dbReference>
<keyword evidence="7" id="KW-1185">Reference proteome</keyword>
<dbReference type="Gene3D" id="1.10.10.10">
    <property type="entry name" value="Winged helix-like DNA-binding domain superfamily/Winged helix DNA-binding domain"/>
    <property type="match status" value="2"/>
</dbReference>
<dbReference type="Pfam" id="PF00126">
    <property type="entry name" value="HTH_1"/>
    <property type="match status" value="2"/>
</dbReference>
<dbReference type="GO" id="GO:0003700">
    <property type="term" value="F:DNA-binding transcription factor activity"/>
    <property type="evidence" value="ECO:0007669"/>
    <property type="project" value="InterPro"/>
</dbReference>
<evidence type="ECO:0000313" key="6">
    <source>
        <dbReference type="EMBL" id="AZV77060.1"/>
    </source>
</evidence>
<dbReference type="Proteomes" id="UP000283063">
    <property type="component" value="Chromosome"/>
</dbReference>
<organism evidence="6 7">
    <name type="scientific">Parasedimentitalea marina</name>
    <dbReference type="NCBI Taxonomy" id="2483033"/>
    <lineage>
        <taxon>Bacteria</taxon>
        <taxon>Pseudomonadati</taxon>
        <taxon>Pseudomonadota</taxon>
        <taxon>Alphaproteobacteria</taxon>
        <taxon>Rhodobacterales</taxon>
        <taxon>Paracoccaceae</taxon>
        <taxon>Parasedimentitalea</taxon>
    </lineage>
</organism>
<accession>A0A3T0MZ71</accession>
<dbReference type="PANTHER" id="PTHR30126:SF98">
    <property type="entry name" value="HTH-TYPE TRANSCRIPTIONAL ACTIVATOR BAUR"/>
    <property type="match status" value="1"/>
</dbReference>
<dbReference type="Pfam" id="PF03466">
    <property type="entry name" value="LysR_substrate"/>
    <property type="match status" value="1"/>
</dbReference>
<dbReference type="InterPro" id="IPR036390">
    <property type="entry name" value="WH_DNA-bd_sf"/>
</dbReference>
<protein>
    <submittedName>
        <fullName evidence="6">LysR family transcriptional regulator</fullName>
    </submittedName>
</protein>
<evidence type="ECO:0000256" key="1">
    <source>
        <dbReference type="ARBA" id="ARBA00009437"/>
    </source>
</evidence>
<name>A0A3T0MZ71_9RHOB</name>
<dbReference type="Gene3D" id="3.40.190.10">
    <property type="entry name" value="Periplasmic binding protein-like II"/>
    <property type="match status" value="2"/>
</dbReference>
<dbReference type="InterPro" id="IPR000847">
    <property type="entry name" value="LysR_HTH_N"/>
</dbReference>
<proteinExistence type="inferred from homology"/>
<evidence type="ECO:0000256" key="2">
    <source>
        <dbReference type="ARBA" id="ARBA00023015"/>
    </source>
</evidence>
<evidence type="ECO:0000256" key="3">
    <source>
        <dbReference type="ARBA" id="ARBA00023125"/>
    </source>
</evidence>
<dbReference type="AlphaFoldDB" id="A0A3T0MZ71"/>
<dbReference type="OrthoDB" id="9803030at2"/>
<dbReference type="RefSeq" id="WP_127747607.1">
    <property type="nucleotide sequence ID" value="NZ_CP033219.1"/>
</dbReference>
<feature type="domain" description="HTH lysR-type" evidence="5">
    <location>
        <begin position="110"/>
        <end position="163"/>
    </location>
</feature>
<dbReference type="InterPro" id="IPR005119">
    <property type="entry name" value="LysR_subst-bd"/>
</dbReference>
<keyword evidence="3" id="KW-0238">DNA-binding</keyword>
<gene>
    <name evidence="6" type="ORF">EBB79_03570</name>
</gene>
<dbReference type="SUPFAM" id="SSF46785">
    <property type="entry name" value="Winged helix' DNA-binding domain"/>
    <property type="match status" value="2"/>
</dbReference>
<feature type="domain" description="HTH lysR-type" evidence="5">
    <location>
        <begin position="5"/>
        <end position="62"/>
    </location>
</feature>
<keyword evidence="4" id="KW-0804">Transcription</keyword>
<dbReference type="KEGG" id="sedi:EBB79_03570"/>